<accession>A0A7S2YKP7</accession>
<name>A0A7S2YKP7_9STRA</name>
<proteinExistence type="predicted"/>
<organism evidence="1">
    <name type="scientific">Entomoneis paludosa</name>
    <dbReference type="NCBI Taxonomy" id="265537"/>
    <lineage>
        <taxon>Eukaryota</taxon>
        <taxon>Sar</taxon>
        <taxon>Stramenopiles</taxon>
        <taxon>Ochrophyta</taxon>
        <taxon>Bacillariophyta</taxon>
        <taxon>Bacillariophyceae</taxon>
        <taxon>Bacillariophycidae</taxon>
        <taxon>Entomoneidaceae</taxon>
        <taxon>Entomoneis</taxon>
    </lineage>
</organism>
<sequence>MHVTEPSGRTVNYNNKRGRGSILSKDFTQGYGPEVYILKASAVQSSVAKYEAFAHYYASHQDSKLTGATSAVVWTIQKTPEKKQVINFSFARLNTNKERTQIASVDLERTL</sequence>
<gene>
    <name evidence="1" type="ORF">APAL1065_LOCUS20283</name>
</gene>
<protein>
    <submittedName>
        <fullName evidence="1">Uncharacterized protein</fullName>
    </submittedName>
</protein>
<evidence type="ECO:0000313" key="1">
    <source>
        <dbReference type="EMBL" id="CAD9981896.1"/>
    </source>
</evidence>
<reference evidence="1" key="1">
    <citation type="submission" date="2021-01" db="EMBL/GenBank/DDBJ databases">
        <authorList>
            <person name="Corre E."/>
            <person name="Pelletier E."/>
            <person name="Niang G."/>
            <person name="Scheremetjew M."/>
            <person name="Finn R."/>
            <person name="Kale V."/>
            <person name="Holt S."/>
            <person name="Cochrane G."/>
            <person name="Meng A."/>
            <person name="Brown T."/>
            <person name="Cohen L."/>
        </authorList>
    </citation>
    <scope>NUCLEOTIDE SEQUENCE</scope>
    <source>
        <strain evidence="1">CCMP125</strain>
    </source>
</reference>
<dbReference type="EMBL" id="HBHT01030222">
    <property type="protein sequence ID" value="CAD9981896.1"/>
    <property type="molecule type" value="Transcribed_RNA"/>
</dbReference>
<dbReference type="AlphaFoldDB" id="A0A7S2YKP7"/>